<evidence type="ECO:0000256" key="4">
    <source>
        <dbReference type="ARBA" id="ARBA00022691"/>
    </source>
</evidence>
<feature type="domain" description="SAM-dependent MTase DRM-type" evidence="8">
    <location>
        <begin position="228"/>
        <end position="488"/>
    </location>
</feature>
<evidence type="ECO:0000256" key="6">
    <source>
        <dbReference type="ARBA" id="ARBA00023125"/>
    </source>
</evidence>
<dbReference type="InterPro" id="IPR029063">
    <property type="entry name" value="SAM-dependent_MTases_sf"/>
</dbReference>
<dbReference type="EMBL" id="JAUUTY010000007">
    <property type="protein sequence ID" value="KAK1605616.1"/>
    <property type="molecule type" value="Genomic_DNA"/>
</dbReference>
<accession>A0AAD8VHQ8</accession>
<dbReference type="Proteomes" id="UP001231189">
    <property type="component" value="Unassembled WGS sequence"/>
</dbReference>
<keyword evidence="6" id="KW-0238">DNA-binding</keyword>
<evidence type="ECO:0000256" key="1">
    <source>
        <dbReference type="ARBA" id="ARBA00004123"/>
    </source>
</evidence>
<keyword evidence="3" id="KW-0808">Transferase</keyword>
<keyword evidence="7" id="KW-0539">Nucleus</keyword>
<evidence type="ECO:0000259" key="8">
    <source>
        <dbReference type="PROSITE" id="PS51680"/>
    </source>
</evidence>
<dbReference type="GO" id="GO:0032259">
    <property type="term" value="P:methylation"/>
    <property type="evidence" value="ECO:0007669"/>
    <property type="project" value="UniProtKB-KW"/>
</dbReference>
<keyword evidence="10" id="KW-1185">Reference proteome</keyword>
<dbReference type="GO" id="GO:0003677">
    <property type="term" value="F:DNA binding"/>
    <property type="evidence" value="ECO:0007669"/>
    <property type="project" value="UniProtKB-KW"/>
</dbReference>
<name>A0AAD8VHQ8_LOLMU</name>
<dbReference type="Gene3D" id="3.40.50.150">
    <property type="entry name" value="Vaccinia Virus protein VP39"/>
    <property type="match status" value="1"/>
</dbReference>
<dbReference type="InterPro" id="IPR050390">
    <property type="entry name" value="C5-Methyltransferase"/>
</dbReference>
<sequence length="488" mass="54146">MVVKIEDYDKDGAVSAGAKVLNNSCVDRQLHLTHTSVEEEEGQPSLSCSNLKSQFIAMGFSPNIVDKMLQKNGEHDPNTILEALLSHAEMVKPLYGEMDRIVSLLEMGFTKEEVSFSIDCFGQEAPVEELADSIFARRIANTIEQRQVKIESELVGKTETENSYSSGRLRFYDDDDDNKRFKRVKHLFRDDGGASSSRAANTPWLSGGVRSLSNGFVKERDNEMGSGSGANVHVDIGKPPYFLYGNVVDISKDAWHELSDFLFCVQPEFVSTQTFSALSRKEGYIHNLPTDGRHVVGSNSPMTIEGAVPFTVEDSMQPHQLELALGYPSGHTDMLGLSTQERIAAMRFGFQTDTISFLLSALKEMYPDGLRVLSIYSGVGGAEVALHRLGIPLKCVVSVEESEVNRQILKRWWGKTKQAGQLRQVSSIHKVNTSVLQDLMDEFHGFDLVVGGTYSNCEGGELPANSTLCQFYNYARVVSILRNLYGLR</sequence>
<evidence type="ECO:0000256" key="5">
    <source>
        <dbReference type="ARBA" id="ARBA00022737"/>
    </source>
</evidence>
<evidence type="ECO:0000256" key="2">
    <source>
        <dbReference type="ARBA" id="ARBA00022603"/>
    </source>
</evidence>
<dbReference type="PROSITE" id="PS51680">
    <property type="entry name" value="SAM_MT_DRM"/>
    <property type="match status" value="1"/>
</dbReference>
<dbReference type="InterPro" id="IPR030380">
    <property type="entry name" value="SAM_MeTfrase_DRM"/>
</dbReference>
<proteinExistence type="predicted"/>
<comment type="subcellular location">
    <subcellularLocation>
        <location evidence="1">Nucleus</location>
    </subcellularLocation>
</comment>
<keyword evidence="5" id="KW-0677">Repeat</keyword>
<evidence type="ECO:0000256" key="7">
    <source>
        <dbReference type="ARBA" id="ARBA00023242"/>
    </source>
</evidence>
<evidence type="ECO:0000313" key="10">
    <source>
        <dbReference type="Proteomes" id="UP001231189"/>
    </source>
</evidence>
<dbReference type="PANTHER" id="PTHR23068:SF11">
    <property type="entry name" value="INACTIVE DNA (CYTOSINE-5)-METHYLTRANSFERASE DRM3-RELATED"/>
    <property type="match status" value="1"/>
</dbReference>
<evidence type="ECO:0000313" key="9">
    <source>
        <dbReference type="EMBL" id="KAK1605616.1"/>
    </source>
</evidence>
<dbReference type="GO" id="GO:0008168">
    <property type="term" value="F:methyltransferase activity"/>
    <property type="evidence" value="ECO:0007669"/>
    <property type="project" value="UniProtKB-KW"/>
</dbReference>
<dbReference type="PANTHER" id="PTHR23068">
    <property type="entry name" value="DNA CYTOSINE-5- -METHYLTRANSFERASE 3-RELATED"/>
    <property type="match status" value="1"/>
</dbReference>
<comment type="caution">
    <text evidence="9">The sequence shown here is derived from an EMBL/GenBank/DDBJ whole genome shotgun (WGS) entry which is preliminary data.</text>
</comment>
<keyword evidence="2" id="KW-0489">Methyltransferase</keyword>
<dbReference type="AlphaFoldDB" id="A0AAD8VHQ8"/>
<reference evidence="9" key="1">
    <citation type="submission" date="2023-07" db="EMBL/GenBank/DDBJ databases">
        <title>A chromosome-level genome assembly of Lolium multiflorum.</title>
        <authorList>
            <person name="Chen Y."/>
            <person name="Copetti D."/>
            <person name="Kolliker R."/>
            <person name="Studer B."/>
        </authorList>
    </citation>
    <scope>NUCLEOTIDE SEQUENCE</scope>
    <source>
        <strain evidence="9">02402/16</strain>
        <tissue evidence="9">Leaf</tissue>
    </source>
</reference>
<protein>
    <recommendedName>
        <fullName evidence="8">SAM-dependent MTase DRM-type domain-containing protein</fullName>
    </recommendedName>
</protein>
<gene>
    <name evidence="9" type="ORF">QYE76_029289</name>
</gene>
<keyword evidence="4" id="KW-0949">S-adenosyl-L-methionine</keyword>
<evidence type="ECO:0000256" key="3">
    <source>
        <dbReference type="ARBA" id="ARBA00022679"/>
    </source>
</evidence>
<organism evidence="9 10">
    <name type="scientific">Lolium multiflorum</name>
    <name type="common">Italian ryegrass</name>
    <name type="synonym">Lolium perenne subsp. multiflorum</name>
    <dbReference type="NCBI Taxonomy" id="4521"/>
    <lineage>
        <taxon>Eukaryota</taxon>
        <taxon>Viridiplantae</taxon>
        <taxon>Streptophyta</taxon>
        <taxon>Embryophyta</taxon>
        <taxon>Tracheophyta</taxon>
        <taxon>Spermatophyta</taxon>
        <taxon>Magnoliopsida</taxon>
        <taxon>Liliopsida</taxon>
        <taxon>Poales</taxon>
        <taxon>Poaceae</taxon>
        <taxon>BOP clade</taxon>
        <taxon>Pooideae</taxon>
        <taxon>Poodae</taxon>
        <taxon>Poeae</taxon>
        <taxon>Poeae Chloroplast Group 2 (Poeae type)</taxon>
        <taxon>Loliodinae</taxon>
        <taxon>Loliinae</taxon>
        <taxon>Lolium</taxon>
    </lineage>
</organism>
<dbReference type="SUPFAM" id="SSF53335">
    <property type="entry name" value="S-adenosyl-L-methionine-dependent methyltransferases"/>
    <property type="match status" value="1"/>
</dbReference>
<dbReference type="GO" id="GO:0005634">
    <property type="term" value="C:nucleus"/>
    <property type="evidence" value="ECO:0007669"/>
    <property type="project" value="UniProtKB-SubCell"/>
</dbReference>